<name>A0A6N8IWG9_9BURK</name>
<keyword evidence="2" id="KW-1185">Reference proteome</keyword>
<gene>
    <name evidence="1" type="ORF">GON04_15650</name>
</gene>
<accession>A0A6N8IWG9</accession>
<dbReference type="AlphaFoldDB" id="A0A6N8IWG9"/>
<protein>
    <submittedName>
        <fullName evidence="1">Uncharacterized protein</fullName>
    </submittedName>
</protein>
<dbReference type="EMBL" id="WSEL01000009">
    <property type="protein sequence ID" value="MVQ30895.1"/>
    <property type="molecule type" value="Genomic_DNA"/>
</dbReference>
<proteinExistence type="predicted"/>
<evidence type="ECO:0000313" key="1">
    <source>
        <dbReference type="EMBL" id="MVQ30895.1"/>
    </source>
</evidence>
<evidence type="ECO:0000313" key="2">
    <source>
        <dbReference type="Proteomes" id="UP000469385"/>
    </source>
</evidence>
<comment type="caution">
    <text evidence="1">The sequence shown here is derived from an EMBL/GenBank/DDBJ whole genome shotgun (WGS) entry which is preliminary data.</text>
</comment>
<sequence>MLAAKALPRLVAFLVVGVMPLVALSWVYPEHRILSLLAVQQLDSERRAVFDHTWELARSGDEARLCAAGADQGQGTAPSCIDWAALSAIAGDHSCSSLEMMETARGAPWILQVADVGAQLKEDLARIPMTPNPDALDRSADLISGAQRSISSEAVRAQRVNALRTADIRLQRADPQYVTRAGSNNAHFLLSRPQTTTTLADYAELSLRPGSDISAIGIYSYLHLSALQKASRLAAEPQLSAAGRAALARAALADEAFALHFLQDAFAAGHISGTWGDRSQRQGTHDYYNHNGLEVFTWSGGSRSVVLMGDAYMRSEDADFAAKTVRTSLEQVLDVASGRVPFAHAPAAASVPDGFDVCRNTGLPAREPELRLQPEQRQLFAATLLDTPVPGLGPGFGAMPRFRSEVGPFVGLAGTIDGRVVDGGFSDLQTRRGGVAGLDLSFRAGFGLDGVTSEAGDGLVYASIGLRSDGPSANRFNDTFPGSGSGNLSAAIPARAGVSLRFRMPFYVVPGDLLLLSPMYFIDRQAYAKMAVTAGNGGLIPWQSGWATGIGRFQFVLGRELGITLYGLDDKDQLVVPRADASSQARVVNFKSVSYDLPIFEYRPYRSFSSNQSSSVVFQLFAAADVPYGGSTVFPPGAPTPGLHTVWSLGVRMVFDWRHYFSY</sequence>
<dbReference type="RefSeq" id="WP_157399000.1">
    <property type="nucleotide sequence ID" value="NZ_WSEL01000009.1"/>
</dbReference>
<organism evidence="1 2">
    <name type="scientific">Ramlibacter pinisoli</name>
    <dbReference type="NCBI Taxonomy" id="2682844"/>
    <lineage>
        <taxon>Bacteria</taxon>
        <taxon>Pseudomonadati</taxon>
        <taxon>Pseudomonadota</taxon>
        <taxon>Betaproteobacteria</taxon>
        <taxon>Burkholderiales</taxon>
        <taxon>Comamonadaceae</taxon>
        <taxon>Ramlibacter</taxon>
    </lineage>
</organism>
<reference evidence="1 2" key="1">
    <citation type="submission" date="2019-12" db="EMBL/GenBank/DDBJ databases">
        <authorList>
            <person name="Huq M.A."/>
        </authorList>
    </citation>
    <scope>NUCLEOTIDE SEQUENCE [LARGE SCALE GENOMIC DNA]</scope>
    <source>
        <strain evidence="1 2">MAH-25</strain>
    </source>
</reference>
<dbReference type="Proteomes" id="UP000469385">
    <property type="component" value="Unassembled WGS sequence"/>
</dbReference>